<dbReference type="GO" id="GO:0071897">
    <property type="term" value="P:DNA biosynthetic process"/>
    <property type="evidence" value="ECO:0007669"/>
    <property type="project" value="InterPro"/>
</dbReference>
<evidence type="ECO:0000256" key="10">
    <source>
        <dbReference type="ARBA" id="ARBA00023204"/>
    </source>
</evidence>
<dbReference type="SUPFAM" id="SSF56091">
    <property type="entry name" value="DNA ligase/mRNA capping enzyme, catalytic domain"/>
    <property type="match status" value="1"/>
</dbReference>
<dbReference type="Pfam" id="PF04679">
    <property type="entry name" value="DNA_ligase_A_C"/>
    <property type="match status" value="1"/>
</dbReference>
<dbReference type="EC" id="6.5.1.1" evidence="14"/>
<dbReference type="GO" id="GO:0005524">
    <property type="term" value="F:ATP binding"/>
    <property type="evidence" value="ECO:0007669"/>
    <property type="project" value="UniProtKB-KW"/>
</dbReference>
<feature type="compositionally biased region" description="Basic and acidic residues" evidence="16">
    <location>
        <begin position="106"/>
        <end position="125"/>
    </location>
</feature>
<evidence type="ECO:0000256" key="16">
    <source>
        <dbReference type="SAM" id="MobiDB-lite"/>
    </source>
</evidence>
<comment type="similarity">
    <text evidence="2 15">Belongs to the ATP-dependent DNA ligase family.</text>
</comment>
<dbReference type="CDD" id="cd07900">
    <property type="entry name" value="Adenylation_DNA_ligase_I_Euk"/>
    <property type="match status" value="1"/>
</dbReference>
<dbReference type="VEuPathDB" id="FungiDB:RhiirA1_492577"/>
<evidence type="ECO:0000256" key="8">
    <source>
        <dbReference type="ARBA" id="ARBA00022840"/>
    </source>
</evidence>
<evidence type="ECO:0000256" key="3">
    <source>
        <dbReference type="ARBA" id="ARBA00022598"/>
    </source>
</evidence>
<accession>A0A2N0Q953</accession>
<dbReference type="InterPro" id="IPR012309">
    <property type="entry name" value="DNA_ligase_ATP-dep_C"/>
</dbReference>
<dbReference type="PANTHER" id="PTHR45674">
    <property type="entry name" value="DNA LIGASE 1/3 FAMILY MEMBER"/>
    <property type="match status" value="1"/>
</dbReference>
<keyword evidence="8 14" id="KW-0067">ATP-binding</keyword>
<feature type="compositionally biased region" description="Acidic residues" evidence="16">
    <location>
        <begin position="127"/>
        <end position="142"/>
    </location>
</feature>
<comment type="caution">
    <text evidence="18">The sequence shown here is derived from an EMBL/GenBank/DDBJ whole genome shotgun (WGS) entry which is preliminary data.</text>
</comment>
<dbReference type="GO" id="GO:0051301">
    <property type="term" value="P:cell division"/>
    <property type="evidence" value="ECO:0007669"/>
    <property type="project" value="UniProtKB-KW"/>
</dbReference>
<dbReference type="Pfam" id="PF04675">
    <property type="entry name" value="DNA_ligase_A_N"/>
    <property type="match status" value="1"/>
</dbReference>
<reference evidence="19 20" key="3">
    <citation type="submission" date="2017-10" db="EMBL/GenBank/DDBJ databases">
        <title>Extensive intraspecific genome diversity in a model arbuscular mycorrhizal fungus.</title>
        <authorList>
            <person name="Chen E.C.H."/>
            <person name="Morin E."/>
            <person name="Baudet D."/>
            <person name="Noel J."/>
            <person name="Ndikumana S."/>
            <person name="Charron P."/>
            <person name="St-Onge C."/>
            <person name="Giorgi J."/>
            <person name="Grigoriev I.V."/>
            <person name="Roux C."/>
            <person name="Martin F.M."/>
            <person name="Corradi N."/>
        </authorList>
    </citation>
    <scope>NUCLEOTIDE SEQUENCE [LARGE SCALE GENOMIC DNA]</scope>
    <source>
        <strain evidence="19 20">A1</strain>
    </source>
</reference>
<comment type="subcellular location">
    <subcellularLocation>
        <location evidence="1">Nucleus</location>
    </subcellularLocation>
</comment>
<dbReference type="Proteomes" id="UP000232722">
    <property type="component" value="Unassembled WGS sequence"/>
</dbReference>
<proteinExistence type="inferred from homology"/>
<evidence type="ECO:0000256" key="14">
    <source>
        <dbReference type="RuleBase" id="RU000617"/>
    </source>
</evidence>
<dbReference type="GO" id="GO:0003910">
    <property type="term" value="F:DNA ligase (ATP) activity"/>
    <property type="evidence" value="ECO:0007669"/>
    <property type="project" value="UniProtKB-EC"/>
</dbReference>
<keyword evidence="5" id="KW-0235">DNA replication</keyword>
<evidence type="ECO:0000256" key="12">
    <source>
        <dbReference type="ARBA" id="ARBA00023306"/>
    </source>
</evidence>
<dbReference type="OrthoDB" id="206088at2759"/>
<keyword evidence="12" id="KW-0131">Cell cycle</keyword>
<name>A0A2N0Q953_9GLOM</name>
<dbReference type="NCBIfam" id="TIGR00574">
    <property type="entry name" value="dnl1"/>
    <property type="match status" value="1"/>
</dbReference>
<reference evidence="18 21" key="1">
    <citation type="submission" date="2016-04" db="EMBL/GenBank/DDBJ databases">
        <title>Genome analyses suggest a sexual origin of heterokaryosis in a supposedly ancient asexual fungus.</title>
        <authorList>
            <person name="Ropars J."/>
            <person name="Sedzielewska K."/>
            <person name="Noel J."/>
            <person name="Charron P."/>
            <person name="Farinelli L."/>
            <person name="Marton T."/>
            <person name="Kruger M."/>
            <person name="Pelin A."/>
            <person name="Brachmann A."/>
            <person name="Corradi N."/>
        </authorList>
    </citation>
    <scope>NUCLEOTIDE SEQUENCE [LARGE SCALE GENOMIC DNA]</scope>
    <source>
        <strain evidence="18 21">A5</strain>
    </source>
</reference>
<dbReference type="PROSITE" id="PS00333">
    <property type="entry name" value="DNA_LIGASE_A2"/>
    <property type="match status" value="1"/>
</dbReference>
<organism evidence="18 21">
    <name type="scientific">Rhizophagus irregularis</name>
    <dbReference type="NCBI Taxonomy" id="588596"/>
    <lineage>
        <taxon>Eukaryota</taxon>
        <taxon>Fungi</taxon>
        <taxon>Fungi incertae sedis</taxon>
        <taxon>Mucoromycota</taxon>
        <taxon>Glomeromycotina</taxon>
        <taxon>Glomeromycetes</taxon>
        <taxon>Glomerales</taxon>
        <taxon>Glomeraceae</taxon>
        <taxon>Rhizophagus</taxon>
    </lineage>
</organism>
<dbReference type="FunFam" id="2.40.50.140:FF:000062">
    <property type="entry name" value="DNA ligase"/>
    <property type="match status" value="1"/>
</dbReference>
<dbReference type="EMBL" id="LLXH01000129">
    <property type="protein sequence ID" value="PKC72351.1"/>
    <property type="molecule type" value="Genomic_DNA"/>
</dbReference>
<evidence type="ECO:0000256" key="4">
    <source>
        <dbReference type="ARBA" id="ARBA00022618"/>
    </source>
</evidence>
<evidence type="ECO:0000256" key="5">
    <source>
        <dbReference type="ARBA" id="ARBA00022705"/>
    </source>
</evidence>
<dbReference type="GO" id="GO:1903461">
    <property type="term" value="P:Okazaki fragment processing involved in mitotic DNA replication"/>
    <property type="evidence" value="ECO:0007669"/>
    <property type="project" value="TreeGrafter"/>
</dbReference>
<dbReference type="InterPro" id="IPR012308">
    <property type="entry name" value="DNA_ligase_ATP-dep_N"/>
</dbReference>
<keyword evidence="6 14" id="KW-0547">Nucleotide-binding</keyword>
<dbReference type="Gene3D" id="1.10.3260.10">
    <property type="entry name" value="DNA ligase, ATP-dependent, N-terminal domain"/>
    <property type="match status" value="1"/>
</dbReference>
<dbReference type="CDD" id="cd07969">
    <property type="entry name" value="OBF_DNA_ligase_I"/>
    <property type="match status" value="1"/>
</dbReference>
<reference evidence="18 21" key="2">
    <citation type="submission" date="2017-09" db="EMBL/GenBank/DDBJ databases">
        <title>Extensive intraspecific genome diversity in a model arbuscular mycorrhizal fungus.</title>
        <authorList>
            <person name="Chen E.C."/>
            <person name="Morin E."/>
            <person name="Beaudet D."/>
            <person name="Noel J."/>
            <person name="Ndikumana S."/>
            <person name="Charron P."/>
            <person name="St-Onge C."/>
            <person name="Giorgi J."/>
            <person name="Grigoriev I.V."/>
            <person name="Roux C."/>
            <person name="Martin F.M."/>
            <person name="Corradi N."/>
        </authorList>
    </citation>
    <scope>NUCLEOTIDE SEQUENCE [LARGE SCALE GENOMIC DNA]</scope>
    <source>
        <strain evidence="18 21">A5</strain>
    </source>
</reference>
<dbReference type="Pfam" id="PF01068">
    <property type="entry name" value="DNA_ligase_A_M"/>
    <property type="match status" value="1"/>
</dbReference>
<reference evidence="19 20" key="4">
    <citation type="submission" date="2017-10" db="EMBL/GenBank/DDBJ databases">
        <title>Genome analyses suggest a sexual origin of heterokaryosis in a supposedly ancient asexual fungus.</title>
        <authorList>
            <person name="Corradi N."/>
            <person name="Sedzielewska K."/>
            <person name="Noel J."/>
            <person name="Charron P."/>
            <person name="Farinelli L."/>
            <person name="Marton T."/>
            <person name="Kruger M."/>
            <person name="Pelin A."/>
            <person name="Brachmann A."/>
            <person name="Corradi N."/>
        </authorList>
    </citation>
    <scope>NUCLEOTIDE SEQUENCE [LARGE SCALE GENOMIC DNA]</scope>
    <source>
        <strain evidence="19 20">A1</strain>
    </source>
</reference>
<gene>
    <name evidence="19" type="ORF">RhiirA1_492577</name>
    <name evidence="18" type="ORF">RhiirA5_484259</name>
</gene>
<evidence type="ECO:0000256" key="6">
    <source>
        <dbReference type="ARBA" id="ARBA00022741"/>
    </source>
</evidence>
<evidence type="ECO:0000256" key="7">
    <source>
        <dbReference type="ARBA" id="ARBA00022763"/>
    </source>
</evidence>
<evidence type="ECO:0000256" key="11">
    <source>
        <dbReference type="ARBA" id="ARBA00023242"/>
    </source>
</evidence>
<evidence type="ECO:0000259" key="17">
    <source>
        <dbReference type="PROSITE" id="PS50160"/>
    </source>
</evidence>
<dbReference type="Gene3D" id="3.30.1490.70">
    <property type="match status" value="1"/>
</dbReference>
<feature type="region of interest" description="Disordered" evidence="16">
    <location>
        <begin position="67"/>
        <end position="142"/>
    </location>
</feature>
<dbReference type="Gene3D" id="2.40.50.140">
    <property type="entry name" value="Nucleic acid-binding proteins"/>
    <property type="match status" value="1"/>
</dbReference>
<comment type="catalytic activity">
    <reaction evidence="13 14">
        <text>ATP + (deoxyribonucleotide)n-3'-hydroxyl + 5'-phospho-(deoxyribonucleotide)m = (deoxyribonucleotide)n+m + AMP + diphosphate.</text>
        <dbReference type="EC" id="6.5.1.1"/>
    </reaction>
</comment>
<dbReference type="FunFam" id="1.10.3260.10:FF:000001">
    <property type="entry name" value="DNA ligase"/>
    <property type="match status" value="1"/>
</dbReference>
<dbReference type="EMBL" id="LLXJ01000081">
    <property type="protein sequence ID" value="PKC15608.1"/>
    <property type="molecule type" value="Genomic_DNA"/>
</dbReference>
<dbReference type="GO" id="GO:0006281">
    <property type="term" value="P:DNA repair"/>
    <property type="evidence" value="ECO:0007669"/>
    <property type="project" value="UniProtKB-KW"/>
</dbReference>
<evidence type="ECO:0000256" key="9">
    <source>
        <dbReference type="ARBA" id="ARBA00023172"/>
    </source>
</evidence>
<keyword evidence="11" id="KW-0539">Nucleus</keyword>
<evidence type="ECO:0000256" key="1">
    <source>
        <dbReference type="ARBA" id="ARBA00004123"/>
    </source>
</evidence>
<dbReference type="InterPro" id="IPR036599">
    <property type="entry name" value="DNA_ligase_N_sf"/>
</dbReference>
<protein>
    <recommendedName>
        <fullName evidence="14">DNA ligase</fullName>
        <ecNumber evidence="14">6.5.1.1</ecNumber>
    </recommendedName>
</protein>
<dbReference type="InterPro" id="IPR012310">
    <property type="entry name" value="DNA_ligase_ATP-dep_cent"/>
</dbReference>
<evidence type="ECO:0000256" key="13">
    <source>
        <dbReference type="ARBA" id="ARBA00034003"/>
    </source>
</evidence>
<evidence type="ECO:0000256" key="2">
    <source>
        <dbReference type="ARBA" id="ARBA00007572"/>
    </source>
</evidence>
<keyword evidence="7 14" id="KW-0227">DNA damage</keyword>
<dbReference type="FunFam" id="3.30.470.30:FF:000016">
    <property type="entry name" value="DNA ligase"/>
    <property type="match status" value="1"/>
</dbReference>
<dbReference type="Gene3D" id="3.30.470.30">
    <property type="entry name" value="DNA ligase/mRNA capping enzyme"/>
    <property type="match status" value="1"/>
</dbReference>
<evidence type="ECO:0000256" key="15">
    <source>
        <dbReference type="RuleBase" id="RU004196"/>
    </source>
</evidence>
<feature type="domain" description="ATP-dependent DNA ligase family profile" evidence="17">
    <location>
        <begin position="527"/>
        <end position="664"/>
    </location>
</feature>
<dbReference type="GO" id="GO:0005634">
    <property type="term" value="C:nucleus"/>
    <property type="evidence" value="ECO:0007669"/>
    <property type="project" value="UniProtKB-SubCell"/>
</dbReference>
<dbReference type="InterPro" id="IPR050191">
    <property type="entry name" value="ATP-dep_DNA_ligase"/>
</dbReference>
<evidence type="ECO:0000313" key="20">
    <source>
        <dbReference type="Proteomes" id="UP000232688"/>
    </source>
</evidence>
<dbReference type="PROSITE" id="PS00697">
    <property type="entry name" value="DNA_LIGASE_A1"/>
    <property type="match status" value="1"/>
</dbReference>
<dbReference type="GO" id="GO:0003677">
    <property type="term" value="F:DNA binding"/>
    <property type="evidence" value="ECO:0007669"/>
    <property type="project" value="InterPro"/>
</dbReference>
<dbReference type="PANTHER" id="PTHR45674:SF4">
    <property type="entry name" value="DNA LIGASE 1"/>
    <property type="match status" value="1"/>
</dbReference>
<dbReference type="Proteomes" id="UP000232688">
    <property type="component" value="Unassembled WGS sequence"/>
</dbReference>
<dbReference type="InterPro" id="IPR000977">
    <property type="entry name" value="DNA_ligase_ATP-dep"/>
</dbReference>
<dbReference type="GO" id="GO:0006310">
    <property type="term" value="P:DNA recombination"/>
    <property type="evidence" value="ECO:0007669"/>
    <property type="project" value="UniProtKB-KW"/>
</dbReference>
<dbReference type="GO" id="GO:0005739">
    <property type="term" value="C:mitochondrion"/>
    <property type="evidence" value="ECO:0007669"/>
    <property type="project" value="TreeGrafter"/>
</dbReference>
<dbReference type="SUPFAM" id="SSF50249">
    <property type="entry name" value="Nucleic acid-binding proteins"/>
    <property type="match status" value="1"/>
</dbReference>
<dbReference type="InterPro" id="IPR012340">
    <property type="entry name" value="NA-bd_OB-fold"/>
</dbReference>
<dbReference type="VEuPathDB" id="FungiDB:RhiirFUN_014965"/>
<keyword evidence="3 14" id="KW-0436">Ligase</keyword>
<keyword evidence="9 14" id="KW-0233">DNA recombination</keyword>
<evidence type="ECO:0000313" key="18">
    <source>
        <dbReference type="EMBL" id="PKC15608.1"/>
    </source>
</evidence>
<dbReference type="VEuPathDB" id="FungiDB:FUN_018534"/>
<evidence type="ECO:0000313" key="19">
    <source>
        <dbReference type="EMBL" id="PKC72351.1"/>
    </source>
</evidence>
<sequence>MWLRRKFGHMIINKNQKNRVYFFKPSSLYDIVTAKPLSRLENSRALKYREGIFLLYEMSKQTKVSNFFGKPKLNDSIPQEKKDKKSGGKVKKRIIESSDEESNSEVDTKKIKFERENERENKTESSSEMDEDNVKEEQDDNLESELVSTKKLVDQKDMKDVGADWKKGEPVPYAGLCKTFEAIESTTKRLEIQEYLTSFFKHTIELSPGNLLETLYLCLNRVCPEYENVELGIGESLLIKAIAEVTGRTTQKVKNELAKVGDLGKVARDSKNSQKSISSMFGNRDKLLTVPKVFNSMKKIASLTGHSSQDLKIKEIQNLLISCRDEEPKFLTRSLEGKLRIGLAEQTVLICLAQAFVMTDKEYEKLAKAKKTEELNNAIKTIKSVYSELPSYDKIVPALLKGGIKNLREHCKLTPGIPLKPMLAHPTKSITDVLDSVEGHKFTCEFKYDGERGQIHRLEDGTTKIFSRNLEDNTVKYPDIIERISKAAKTNTKSYVLDCEVVAWDLEKHILLPFQVLSTRKRKDVKEAEIKVSVCLFAFDLLYLNGESLLKKSLEERRKLMNDSFQEIEDEFSFVQNINATNIEEIQSYLDESIKANCEGLMVKILDGLESTYEPSKRSRNWLKLKKDYLSGVGDSLDLVVVGAFYGRGKRTNVYGAFLLACYDPEHEEYQTICKIGTGFSDSDLETHFNYLKEKETSEPKSYFNYDKGTKPDVWFEPCQVWEVKAADLSISPIYKAAIGQISEASKGVSLRFPRFIRIREDKKPEDATTSEQVAELFQNQYNNKE</sequence>
<dbReference type="PROSITE" id="PS50160">
    <property type="entry name" value="DNA_LIGASE_A3"/>
    <property type="match status" value="1"/>
</dbReference>
<dbReference type="InterPro" id="IPR016059">
    <property type="entry name" value="DNA_ligase_ATP-dep_CS"/>
</dbReference>
<dbReference type="SUPFAM" id="SSF117018">
    <property type="entry name" value="ATP-dependent DNA ligase DNA-binding domain"/>
    <property type="match status" value="1"/>
</dbReference>
<dbReference type="AlphaFoldDB" id="A0A2N0Q953"/>
<keyword evidence="4" id="KW-0132">Cell division</keyword>
<keyword evidence="10 14" id="KW-0234">DNA repair</keyword>
<evidence type="ECO:0000313" key="21">
    <source>
        <dbReference type="Proteomes" id="UP000232722"/>
    </source>
</evidence>